<evidence type="ECO:0000313" key="1">
    <source>
        <dbReference type="EMBL" id="KAI0044834.1"/>
    </source>
</evidence>
<evidence type="ECO:0000313" key="2">
    <source>
        <dbReference type="Proteomes" id="UP000814033"/>
    </source>
</evidence>
<dbReference type="EMBL" id="MU275970">
    <property type="protein sequence ID" value="KAI0044834.1"/>
    <property type="molecule type" value="Genomic_DNA"/>
</dbReference>
<reference evidence="1" key="2">
    <citation type="journal article" date="2022" name="New Phytol.">
        <title>Evolutionary transition to the ectomycorrhizal habit in the genomes of a hyperdiverse lineage of mushroom-forming fungi.</title>
        <authorList>
            <person name="Looney B."/>
            <person name="Miyauchi S."/>
            <person name="Morin E."/>
            <person name="Drula E."/>
            <person name="Courty P.E."/>
            <person name="Kohler A."/>
            <person name="Kuo A."/>
            <person name="LaButti K."/>
            <person name="Pangilinan J."/>
            <person name="Lipzen A."/>
            <person name="Riley R."/>
            <person name="Andreopoulos W."/>
            <person name="He G."/>
            <person name="Johnson J."/>
            <person name="Nolan M."/>
            <person name="Tritt A."/>
            <person name="Barry K.W."/>
            <person name="Grigoriev I.V."/>
            <person name="Nagy L.G."/>
            <person name="Hibbett D."/>
            <person name="Henrissat B."/>
            <person name="Matheny P.B."/>
            <person name="Labbe J."/>
            <person name="Martin F.M."/>
        </authorList>
    </citation>
    <scope>NUCLEOTIDE SEQUENCE</scope>
    <source>
        <strain evidence="1">FP105234-sp</strain>
    </source>
</reference>
<gene>
    <name evidence="1" type="ORF">FA95DRAFT_1583629</name>
</gene>
<keyword evidence="2" id="KW-1185">Reference proteome</keyword>
<sequence length="307" mass="33237">MEQALSAVNDTLGVSIRHDVYPTVAPEVHYTRKTFRNRVVLITGGSRGIGLETAVHYARAGAALALVGTQLDALNSSRHLILQAVQRAQVLVLAADVRSPSEAEKAVRATVARFGRLDILVANAGHARAMDGPFGSKDPSGWWDVIEVNLRGVYNFVHFSLPELKKCNGQIVITTCSVANAPVAGMSEYGISKLALCRLAEQIALEYPTLKVFALHPGTIETALNWELRAPVSPLDSVALPAAVTLYLTSGNADYLSGKFVSANWDLGELRKGWKEAIAEQDCLVSRLELPRDKRKGGLTRLWNSNG</sequence>
<comment type="caution">
    <text evidence="1">The sequence shown here is derived from an EMBL/GenBank/DDBJ whole genome shotgun (WGS) entry which is preliminary data.</text>
</comment>
<name>A0ACB8RLK2_9AGAM</name>
<organism evidence="1 2">
    <name type="scientific">Auriscalpium vulgare</name>
    <dbReference type="NCBI Taxonomy" id="40419"/>
    <lineage>
        <taxon>Eukaryota</taxon>
        <taxon>Fungi</taxon>
        <taxon>Dikarya</taxon>
        <taxon>Basidiomycota</taxon>
        <taxon>Agaricomycotina</taxon>
        <taxon>Agaricomycetes</taxon>
        <taxon>Russulales</taxon>
        <taxon>Auriscalpiaceae</taxon>
        <taxon>Auriscalpium</taxon>
    </lineage>
</organism>
<proteinExistence type="predicted"/>
<accession>A0ACB8RLK2</accession>
<reference evidence="1" key="1">
    <citation type="submission" date="2021-02" db="EMBL/GenBank/DDBJ databases">
        <authorList>
            <consortium name="DOE Joint Genome Institute"/>
            <person name="Ahrendt S."/>
            <person name="Looney B.P."/>
            <person name="Miyauchi S."/>
            <person name="Morin E."/>
            <person name="Drula E."/>
            <person name="Courty P.E."/>
            <person name="Chicoki N."/>
            <person name="Fauchery L."/>
            <person name="Kohler A."/>
            <person name="Kuo A."/>
            <person name="Labutti K."/>
            <person name="Pangilinan J."/>
            <person name="Lipzen A."/>
            <person name="Riley R."/>
            <person name="Andreopoulos W."/>
            <person name="He G."/>
            <person name="Johnson J."/>
            <person name="Barry K.W."/>
            <person name="Grigoriev I.V."/>
            <person name="Nagy L."/>
            <person name="Hibbett D."/>
            <person name="Henrissat B."/>
            <person name="Matheny P.B."/>
            <person name="Labbe J."/>
            <person name="Martin F."/>
        </authorList>
    </citation>
    <scope>NUCLEOTIDE SEQUENCE</scope>
    <source>
        <strain evidence="1">FP105234-sp</strain>
    </source>
</reference>
<protein>
    <submittedName>
        <fullName evidence="1">NAD-P-binding protein</fullName>
    </submittedName>
</protein>
<dbReference type="Proteomes" id="UP000814033">
    <property type="component" value="Unassembled WGS sequence"/>
</dbReference>